<feature type="non-terminal residue" evidence="7">
    <location>
        <position position="1"/>
    </location>
</feature>
<dbReference type="FunFam" id="1.10.8.60:FF:000029">
    <property type="entry name" value="Replication-associated recombination protein A"/>
    <property type="match status" value="1"/>
</dbReference>
<evidence type="ECO:0000259" key="5">
    <source>
        <dbReference type="Pfam" id="PF12002"/>
    </source>
</evidence>
<dbReference type="InterPro" id="IPR008921">
    <property type="entry name" value="DNA_pol3_clamp-load_cplx_C"/>
</dbReference>
<reference evidence="7" key="1">
    <citation type="journal article" date="2014" name="Front. Microbiol.">
        <title>High frequency of phylogenetically diverse reductive dehalogenase-homologous genes in deep subseafloor sedimentary metagenomes.</title>
        <authorList>
            <person name="Kawai M."/>
            <person name="Futagami T."/>
            <person name="Toyoda A."/>
            <person name="Takaki Y."/>
            <person name="Nishi S."/>
            <person name="Hori S."/>
            <person name="Arai W."/>
            <person name="Tsubouchi T."/>
            <person name="Morono Y."/>
            <person name="Uchiyama I."/>
            <person name="Ito T."/>
            <person name="Fujiyama A."/>
            <person name="Inagaki F."/>
            <person name="Takami H."/>
        </authorList>
    </citation>
    <scope>NUCLEOTIDE SEQUENCE</scope>
    <source>
        <strain evidence="7">Expedition CK06-06</strain>
    </source>
</reference>
<evidence type="ECO:0000313" key="7">
    <source>
        <dbReference type="EMBL" id="GAG74054.1"/>
    </source>
</evidence>
<dbReference type="InterPro" id="IPR021886">
    <property type="entry name" value="MgsA_C"/>
</dbReference>
<organism evidence="7">
    <name type="scientific">marine sediment metagenome</name>
    <dbReference type="NCBI Taxonomy" id="412755"/>
    <lineage>
        <taxon>unclassified sequences</taxon>
        <taxon>metagenomes</taxon>
        <taxon>ecological metagenomes</taxon>
    </lineage>
</organism>
<dbReference type="GO" id="GO:0006261">
    <property type="term" value="P:DNA-templated DNA replication"/>
    <property type="evidence" value="ECO:0007669"/>
    <property type="project" value="TreeGrafter"/>
</dbReference>
<dbReference type="GO" id="GO:0008047">
    <property type="term" value="F:enzyme activator activity"/>
    <property type="evidence" value="ECO:0007669"/>
    <property type="project" value="TreeGrafter"/>
</dbReference>
<dbReference type="FunFam" id="1.20.272.10:FF:000001">
    <property type="entry name" value="Putative AAA family ATPase"/>
    <property type="match status" value="1"/>
</dbReference>
<evidence type="ECO:0000259" key="6">
    <source>
        <dbReference type="Pfam" id="PF16193"/>
    </source>
</evidence>
<dbReference type="Pfam" id="PF12002">
    <property type="entry name" value="MgsA_C"/>
    <property type="match status" value="1"/>
</dbReference>
<keyword evidence="2" id="KW-0547">Nucleotide-binding</keyword>
<dbReference type="InterPro" id="IPR051314">
    <property type="entry name" value="AAA_ATPase_RarA/MGS1/WRNIP1"/>
</dbReference>
<feature type="domain" description="ATPase AAA-type core" evidence="4">
    <location>
        <begin position="9"/>
        <end position="84"/>
    </location>
</feature>
<dbReference type="Gene3D" id="1.10.8.60">
    <property type="match status" value="1"/>
</dbReference>
<dbReference type="InterPro" id="IPR003959">
    <property type="entry name" value="ATPase_AAA_core"/>
</dbReference>
<feature type="domain" description="AAA C-terminal" evidence="6">
    <location>
        <begin position="113"/>
        <end position="194"/>
    </location>
</feature>
<dbReference type="Gene3D" id="3.40.50.300">
    <property type="entry name" value="P-loop containing nucleotide triphosphate hydrolases"/>
    <property type="match status" value="1"/>
</dbReference>
<dbReference type="InterPro" id="IPR032423">
    <property type="entry name" value="AAA_assoc_2"/>
</dbReference>
<dbReference type="CDD" id="cd18139">
    <property type="entry name" value="HLD_clamp_RarA"/>
    <property type="match status" value="1"/>
</dbReference>
<dbReference type="GO" id="GO:0016887">
    <property type="term" value="F:ATP hydrolysis activity"/>
    <property type="evidence" value="ECO:0007669"/>
    <property type="project" value="InterPro"/>
</dbReference>
<evidence type="ECO:0008006" key="8">
    <source>
        <dbReference type="Google" id="ProtNLM"/>
    </source>
</evidence>
<proteinExistence type="inferred from homology"/>
<gene>
    <name evidence="7" type="ORF">S01H4_06338</name>
</gene>
<dbReference type="FunFam" id="1.10.3710.10:FF:000004">
    <property type="entry name" value="Putative ATPase, AAA family"/>
    <property type="match status" value="1"/>
</dbReference>
<dbReference type="SUPFAM" id="SSF52540">
    <property type="entry name" value="P-loop containing nucleoside triphosphate hydrolases"/>
    <property type="match status" value="1"/>
</dbReference>
<evidence type="ECO:0000256" key="2">
    <source>
        <dbReference type="ARBA" id="ARBA00022741"/>
    </source>
</evidence>
<dbReference type="EMBL" id="BART01001939">
    <property type="protein sequence ID" value="GAG74054.1"/>
    <property type="molecule type" value="Genomic_DNA"/>
</dbReference>
<dbReference type="Gene3D" id="1.20.272.10">
    <property type="match status" value="1"/>
</dbReference>
<dbReference type="GO" id="GO:0003677">
    <property type="term" value="F:DNA binding"/>
    <property type="evidence" value="ECO:0007669"/>
    <property type="project" value="InterPro"/>
</dbReference>
<dbReference type="PANTHER" id="PTHR13779:SF7">
    <property type="entry name" value="ATPASE WRNIP1"/>
    <property type="match status" value="1"/>
</dbReference>
<comment type="similarity">
    <text evidence="1">Belongs to the AAA ATPase family. RarA/MGS1/WRNIP1 subfamily.</text>
</comment>
<dbReference type="SUPFAM" id="SSF48019">
    <property type="entry name" value="post-AAA+ oligomerization domain-like"/>
    <property type="match status" value="1"/>
</dbReference>
<evidence type="ECO:0000256" key="3">
    <source>
        <dbReference type="ARBA" id="ARBA00022840"/>
    </source>
</evidence>
<dbReference type="InterPro" id="IPR027417">
    <property type="entry name" value="P-loop_NTPase"/>
</dbReference>
<dbReference type="GO" id="GO:0000731">
    <property type="term" value="P:DNA synthesis involved in DNA repair"/>
    <property type="evidence" value="ECO:0007669"/>
    <property type="project" value="TreeGrafter"/>
</dbReference>
<feature type="domain" description="MgsA AAA+ ATPase C-terminal" evidence="5">
    <location>
        <begin position="195"/>
        <end position="360"/>
    </location>
</feature>
<name>X0ZX04_9ZZZZ</name>
<comment type="caution">
    <text evidence="7">The sequence shown here is derived from an EMBL/GenBank/DDBJ whole genome shotgun (WGS) entry which is preliminary data.</text>
</comment>
<dbReference type="PANTHER" id="PTHR13779">
    <property type="entry name" value="WERNER HELICASE-INTERACTING PROTEIN 1 FAMILY MEMBER"/>
    <property type="match status" value="1"/>
</dbReference>
<keyword evidence="3" id="KW-0067">ATP-binding</keyword>
<accession>X0ZX04</accession>
<protein>
    <recommendedName>
        <fullName evidence="8">AAA+ ATPase domain-containing protein</fullName>
    </recommendedName>
</protein>
<sequence length="378" mass="42890">ANFISFSAVSSGVKKIREVIEQAKYLRDFKNKKTILFIDEIHRFNKSQQDTFLPYVEDGTIILIAATTENPSFEIISPLLSRSRVYTLKSLSKDDLKIIIKRSLKDNERGFGNLNIEIDPEVIDFITQFSDGDARVALNAIETSVQTTKPIGKERIIKIDMKKLIDVMQHKPLRYDKAGEEHYNLISALHKSLRGSDPDASLYWLARMLEGGEDPLYIARRLVRFASEDVGNADPQALQVAIAAKQAVEFVGMPEADLALAQAVTYLATAPKSNSLYKAYSSVKEDVKNSMTLPVPLSIRNAPTRLMKELGYGKSYRYPHIAPEAIVDQEYLPSKLKGKKYYFPSDRGFEGEIKKRMKYWERIKENLSKIGEQNKKKS</sequence>
<evidence type="ECO:0000256" key="1">
    <source>
        <dbReference type="ARBA" id="ARBA00008959"/>
    </source>
</evidence>
<dbReference type="Pfam" id="PF16193">
    <property type="entry name" value="AAA_assoc_2"/>
    <property type="match status" value="1"/>
</dbReference>
<dbReference type="Pfam" id="PF00004">
    <property type="entry name" value="AAA"/>
    <property type="match status" value="1"/>
</dbReference>
<evidence type="ECO:0000259" key="4">
    <source>
        <dbReference type="Pfam" id="PF00004"/>
    </source>
</evidence>
<dbReference type="AlphaFoldDB" id="X0ZX04"/>
<dbReference type="GO" id="GO:0005524">
    <property type="term" value="F:ATP binding"/>
    <property type="evidence" value="ECO:0007669"/>
    <property type="project" value="UniProtKB-KW"/>
</dbReference>
<dbReference type="Gene3D" id="1.10.3710.10">
    <property type="entry name" value="DNA polymerase III clamp loader subunits, C-terminal domain"/>
    <property type="match status" value="1"/>
</dbReference>
<dbReference type="GO" id="GO:0017116">
    <property type="term" value="F:single-stranded DNA helicase activity"/>
    <property type="evidence" value="ECO:0007669"/>
    <property type="project" value="TreeGrafter"/>
</dbReference>